<evidence type="ECO:0000256" key="1">
    <source>
        <dbReference type="SAM" id="MobiDB-lite"/>
    </source>
</evidence>
<dbReference type="InterPro" id="IPR052638">
    <property type="entry name" value="PiggyBac_TE-derived"/>
</dbReference>
<dbReference type="Pfam" id="PF13843">
    <property type="entry name" value="DDE_Tnp_1_7"/>
    <property type="match status" value="1"/>
</dbReference>
<feature type="region of interest" description="Disordered" evidence="1">
    <location>
        <begin position="1"/>
        <end position="22"/>
    </location>
</feature>
<accession>A0A1A6FYE7</accession>
<dbReference type="STRING" id="56216.A0A1A6FYE7"/>
<evidence type="ECO:0000313" key="3">
    <source>
        <dbReference type="EMBL" id="OBS58182.1"/>
    </source>
</evidence>
<organism evidence="3 4">
    <name type="scientific">Neotoma lepida</name>
    <name type="common">Desert woodrat</name>
    <dbReference type="NCBI Taxonomy" id="56216"/>
    <lineage>
        <taxon>Eukaryota</taxon>
        <taxon>Metazoa</taxon>
        <taxon>Chordata</taxon>
        <taxon>Craniata</taxon>
        <taxon>Vertebrata</taxon>
        <taxon>Euteleostomi</taxon>
        <taxon>Mammalia</taxon>
        <taxon>Eutheria</taxon>
        <taxon>Euarchontoglires</taxon>
        <taxon>Glires</taxon>
        <taxon>Rodentia</taxon>
        <taxon>Myomorpha</taxon>
        <taxon>Muroidea</taxon>
        <taxon>Cricetidae</taxon>
        <taxon>Neotominae</taxon>
        <taxon>Neotoma</taxon>
    </lineage>
</organism>
<dbReference type="InterPro" id="IPR029526">
    <property type="entry name" value="PGBD"/>
</dbReference>
<dbReference type="OrthoDB" id="123207at2759"/>
<dbReference type="AlphaFoldDB" id="A0A1A6FYE7"/>
<dbReference type="Proteomes" id="UP000092124">
    <property type="component" value="Unassembled WGS sequence"/>
</dbReference>
<reference evidence="3 4" key="1">
    <citation type="submission" date="2016-06" db="EMBL/GenBank/DDBJ databases">
        <title>The Draft Genome Sequence and Annotation of the Desert Woodrat Neotoma lepida.</title>
        <authorList>
            <person name="Campbell M."/>
            <person name="Oakeson K.F."/>
            <person name="Yandell M."/>
            <person name="Halpert J.R."/>
            <person name="Dearing D."/>
        </authorList>
    </citation>
    <scope>NUCLEOTIDE SEQUENCE [LARGE SCALE GENOMIC DNA]</scope>
    <source>
        <strain evidence="3">417</strain>
        <tissue evidence="3">Liver</tissue>
    </source>
</reference>
<feature type="domain" description="PiggyBac transposable element-derived protein" evidence="2">
    <location>
        <begin position="25"/>
        <end position="75"/>
    </location>
</feature>
<evidence type="ECO:0000259" key="2">
    <source>
        <dbReference type="Pfam" id="PF13843"/>
    </source>
</evidence>
<keyword evidence="4" id="KW-1185">Reference proteome</keyword>
<protein>
    <recommendedName>
        <fullName evidence="2">PiggyBac transposable element-derived protein domain-containing protein</fullName>
    </recommendedName>
</protein>
<gene>
    <name evidence="3" type="ORF">A6R68_10697</name>
</gene>
<name>A0A1A6FYE7_NEOLE</name>
<dbReference type="PANTHER" id="PTHR47055:SF3">
    <property type="entry name" value="PHORBOL-ESTER_DAG-TYPE DOMAIN-CONTAINING PROTEIN"/>
    <property type="match status" value="1"/>
</dbReference>
<sequence length="86" mass="9878">MPWGRQTKGKQGELSGCWSVSGRDPQPSLVKLYQEKARGLDRMDQNIAKYKVKIRSMKWYVSFISYIIDAALNNACQLHRVCSQDV</sequence>
<dbReference type="PANTHER" id="PTHR47055">
    <property type="entry name" value="DDE_TNP_1_7 DOMAIN-CONTAINING PROTEIN"/>
    <property type="match status" value="1"/>
</dbReference>
<comment type="caution">
    <text evidence="3">The sequence shown here is derived from an EMBL/GenBank/DDBJ whole genome shotgun (WGS) entry which is preliminary data.</text>
</comment>
<evidence type="ECO:0000313" key="4">
    <source>
        <dbReference type="Proteomes" id="UP000092124"/>
    </source>
</evidence>
<dbReference type="EMBL" id="LZPO01116965">
    <property type="protein sequence ID" value="OBS58182.1"/>
    <property type="molecule type" value="Genomic_DNA"/>
</dbReference>
<dbReference type="GO" id="GO:0043565">
    <property type="term" value="F:sequence-specific DNA binding"/>
    <property type="evidence" value="ECO:0007669"/>
    <property type="project" value="TreeGrafter"/>
</dbReference>
<proteinExistence type="predicted"/>